<evidence type="ECO:0000313" key="2">
    <source>
        <dbReference type="EMBL" id="KAG8541946.1"/>
    </source>
</evidence>
<evidence type="ECO:0000256" key="1">
    <source>
        <dbReference type="SAM" id="MobiDB-lite"/>
    </source>
</evidence>
<name>A0AAV6YYT7_ENGPU</name>
<proteinExistence type="predicted"/>
<comment type="caution">
    <text evidence="2">The sequence shown here is derived from an EMBL/GenBank/DDBJ whole genome shotgun (WGS) entry which is preliminary data.</text>
</comment>
<dbReference type="AlphaFoldDB" id="A0AAV6YYT7"/>
<organism evidence="2 3">
    <name type="scientific">Engystomops pustulosus</name>
    <name type="common">Tungara frog</name>
    <name type="synonym">Physalaemus pustulosus</name>
    <dbReference type="NCBI Taxonomy" id="76066"/>
    <lineage>
        <taxon>Eukaryota</taxon>
        <taxon>Metazoa</taxon>
        <taxon>Chordata</taxon>
        <taxon>Craniata</taxon>
        <taxon>Vertebrata</taxon>
        <taxon>Euteleostomi</taxon>
        <taxon>Amphibia</taxon>
        <taxon>Batrachia</taxon>
        <taxon>Anura</taxon>
        <taxon>Neobatrachia</taxon>
        <taxon>Hyloidea</taxon>
        <taxon>Leptodactylidae</taxon>
        <taxon>Leiuperinae</taxon>
        <taxon>Engystomops</taxon>
    </lineage>
</organism>
<dbReference type="Proteomes" id="UP000824782">
    <property type="component" value="Unassembled WGS sequence"/>
</dbReference>
<protein>
    <submittedName>
        <fullName evidence="2">Uncharacterized protein</fullName>
    </submittedName>
</protein>
<keyword evidence="3" id="KW-1185">Reference proteome</keyword>
<sequence>MQDPRWRTPTTAQHPHRTQSHQQLQEKHHPGSLTFGGHRGMSRRSEDEGQSPASGGRAAPGDQRCRPVIESPIYLYYKSVIAGGAGGARGAGG</sequence>
<dbReference type="EMBL" id="WNYA01006120">
    <property type="protein sequence ID" value="KAG8541946.1"/>
    <property type="molecule type" value="Genomic_DNA"/>
</dbReference>
<reference evidence="2" key="1">
    <citation type="thesis" date="2020" institute="ProQuest LLC" country="789 East Eisenhower Parkway, Ann Arbor, MI, USA">
        <title>Comparative Genomics and Chromosome Evolution.</title>
        <authorList>
            <person name="Mudd A.B."/>
        </authorList>
    </citation>
    <scope>NUCLEOTIDE SEQUENCE</scope>
    <source>
        <strain evidence="2">237g6f4</strain>
        <tissue evidence="2">Blood</tissue>
    </source>
</reference>
<feature type="non-terminal residue" evidence="2">
    <location>
        <position position="93"/>
    </location>
</feature>
<evidence type="ECO:0000313" key="3">
    <source>
        <dbReference type="Proteomes" id="UP000824782"/>
    </source>
</evidence>
<feature type="region of interest" description="Disordered" evidence="1">
    <location>
        <begin position="1"/>
        <end position="65"/>
    </location>
</feature>
<accession>A0AAV6YYT7</accession>
<gene>
    <name evidence="2" type="ORF">GDO81_027859</name>
</gene>